<evidence type="ECO:0000313" key="2">
    <source>
        <dbReference type="Proteomes" id="UP000076858"/>
    </source>
</evidence>
<gene>
    <name evidence="1" type="ORF">APZ42_033281</name>
</gene>
<dbReference type="Proteomes" id="UP000076858">
    <property type="component" value="Unassembled WGS sequence"/>
</dbReference>
<protein>
    <submittedName>
        <fullName evidence="1">Uncharacterized protein</fullName>
    </submittedName>
</protein>
<name>A0A164L9P3_9CRUS</name>
<keyword evidence="2" id="KW-1185">Reference proteome</keyword>
<organism evidence="1 2">
    <name type="scientific">Daphnia magna</name>
    <dbReference type="NCBI Taxonomy" id="35525"/>
    <lineage>
        <taxon>Eukaryota</taxon>
        <taxon>Metazoa</taxon>
        <taxon>Ecdysozoa</taxon>
        <taxon>Arthropoda</taxon>
        <taxon>Crustacea</taxon>
        <taxon>Branchiopoda</taxon>
        <taxon>Diplostraca</taxon>
        <taxon>Cladocera</taxon>
        <taxon>Anomopoda</taxon>
        <taxon>Daphniidae</taxon>
        <taxon>Daphnia</taxon>
    </lineage>
</organism>
<sequence>MESVFLICSIVFQVVFLMGVTRTFPAVNFNTPSPDKKTCTGYGLLNQIVLLLLLCRNNAAC</sequence>
<accession>A0A164L9P3</accession>
<reference evidence="1 2" key="1">
    <citation type="submission" date="2016-03" db="EMBL/GenBank/DDBJ databases">
        <title>EvidentialGene: Evidence-directed Construction of Genes on Genomes.</title>
        <authorList>
            <person name="Gilbert D.G."/>
            <person name="Choi J.-H."/>
            <person name="Mockaitis K."/>
            <person name="Colbourne J."/>
            <person name="Pfrender M."/>
        </authorList>
    </citation>
    <scope>NUCLEOTIDE SEQUENCE [LARGE SCALE GENOMIC DNA]</scope>
    <source>
        <strain evidence="1 2">Xinb3</strain>
        <tissue evidence="1">Complete organism</tissue>
    </source>
</reference>
<comment type="caution">
    <text evidence="1">The sequence shown here is derived from an EMBL/GenBank/DDBJ whole genome shotgun (WGS) entry which is preliminary data.</text>
</comment>
<dbReference type="EMBL" id="LRGB01003163">
    <property type="protein sequence ID" value="KZS03918.1"/>
    <property type="molecule type" value="Genomic_DNA"/>
</dbReference>
<proteinExistence type="predicted"/>
<dbReference type="AlphaFoldDB" id="A0A164L9P3"/>
<evidence type="ECO:0000313" key="1">
    <source>
        <dbReference type="EMBL" id="KZS03918.1"/>
    </source>
</evidence>